<evidence type="ECO:0000313" key="6">
    <source>
        <dbReference type="EMBL" id="MFD2416800.1"/>
    </source>
</evidence>
<dbReference type="InterPro" id="IPR036820">
    <property type="entry name" value="Archease_dom_sf"/>
</dbReference>
<evidence type="ECO:0000256" key="2">
    <source>
        <dbReference type="ARBA" id="ARBA00022694"/>
    </source>
</evidence>
<evidence type="ECO:0000256" key="4">
    <source>
        <dbReference type="ARBA" id="ARBA00022837"/>
    </source>
</evidence>
<comment type="similarity">
    <text evidence="1">Belongs to the archease family.</text>
</comment>
<evidence type="ECO:0000313" key="7">
    <source>
        <dbReference type="Proteomes" id="UP001597417"/>
    </source>
</evidence>
<reference evidence="7" key="1">
    <citation type="journal article" date="2019" name="Int. J. Syst. Evol. Microbiol.">
        <title>The Global Catalogue of Microorganisms (GCM) 10K type strain sequencing project: providing services to taxonomists for standard genome sequencing and annotation.</title>
        <authorList>
            <consortium name="The Broad Institute Genomics Platform"/>
            <consortium name="The Broad Institute Genome Sequencing Center for Infectious Disease"/>
            <person name="Wu L."/>
            <person name="Ma J."/>
        </authorList>
    </citation>
    <scope>NUCLEOTIDE SEQUENCE [LARGE SCALE GENOMIC DNA]</scope>
    <source>
        <strain evidence="7">CGMCC 4.7645</strain>
    </source>
</reference>
<feature type="domain" description="Archease" evidence="5">
    <location>
        <begin position="23"/>
        <end position="150"/>
    </location>
</feature>
<dbReference type="RefSeq" id="WP_378263918.1">
    <property type="nucleotide sequence ID" value="NZ_JBHUKR010000006.1"/>
</dbReference>
<dbReference type="InterPro" id="IPR023572">
    <property type="entry name" value="Archease_dom"/>
</dbReference>
<organism evidence="6 7">
    <name type="scientific">Amycolatopsis pigmentata</name>
    <dbReference type="NCBI Taxonomy" id="450801"/>
    <lineage>
        <taxon>Bacteria</taxon>
        <taxon>Bacillati</taxon>
        <taxon>Actinomycetota</taxon>
        <taxon>Actinomycetes</taxon>
        <taxon>Pseudonocardiales</taxon>
        <taxon>Pseudonocardiaceae</taxon>
        <taxon>Amycolatopsis</taxon>
    </lineage>
</organism>
<evidence type="ECO:0000256" key="1">
    <source>
        <dbReference type="ARBA" id="ARBA00007963"/>
    </source>
</evidence>
<proteinExistence type="inferred from homology"/>
<accession>A0ABW5FRK2</accession>
<keyword evidence="2" id="KW-0819">tRNA processing</keyword>
<dbReference type="SUPFAM" id="SSF69819">
    <property type="entry name" value="MTH1598-like"/>
    <property type="match status" value="1"/>
</dbReference>
<comment type="caution">
    <text evidence="6">The sequence shown here is derived from an EMBL/GenBank/DDBJ whole genome shotgun (WGS) entry which is preliminary data.</text>
</comment>
<protein>
    <submittedName>
        <fullName evidence="6">Archease</fullName>
    </submittedName>
</protein>
<gene>
    <name evidence="6" type="ORF">ACFSXZ_10750</name>
</gene>
<dbReference type="Proteomes" id="UP001597417">
    <property type="component" value="Unassembled WGS sequence"/>
</dbReference>
<dbReference type="Gene3D" id="3.55.10.10">
    <property type="entry name" value="Archease domain"/>
    <property type="match status" value="1"/>
</dbReference>
<keyword evidence="3" id="KW-0479">Metal-binding</keyword>
<evidence type="ECO:0000259" key="5">
    <source>
        <dbReference type="Pfam" id="PF01951"/>
    </source>
</evidence>
<sequence length="150" mass="16058">MTTRDAGRISRARGGDGRRAPVHRADLRIEAWGPTREACFAEAVRALVDSFVRRTLPVPASTVSYEVIGAGDAALLVSVLGEVITRIRRRNEVPVVTEVTATPGGVLLRCEVLDTGAVLSSGVLPKGISRPRARIGPTENGWFCSVRVDV</sequence>
<evidence type="ECO:0000256" key="3">
    <source>
        <dbReference type="ARBA" id="ARBA00022723"/>
    </source>
</evidence>
<dbReference type="EMBL" id="JBHUKR010000006">
    <property type="protein sequence ID" value="MFD2416800.1"/>
    <property type="molecule type" value="Genomic_DNA"/>
</dbReference>
<keyword evidence="4" id="KW-0106">Calcium</keyword>
<dbReference type="Pfam" id="PF01951">
    <property type="entry name" value="Archease"/>
    <property type="match status" value="1"/>
</dbReference>
<keyword evidence="7" id="KW-1185">Reference proteome</keyword>
<name>A0ABW5FRK2_9PSEU</name>